<organism evidence="2 3">
    <name type="scientific">Bradyrhizobium zhanjiangense</name>
    <dbReference type="NCBI Taxonomy" id="1325107"/>
    <lineage>
        <taxon>Bacteria</taxon>
        <taxon>Pseudomonadati</taxon>
        <taxon>Pseudomonadota</taxon>
        <taxon>Alphaproteobacteria</taxon>
        <taxon>Hyphomicrobiales</taxon>
        <taxon>Nitrobacteraceae</taxon>
        <taxon>Bradyrhizobium</taxon>
    </lineage>
</organism>
<comment type="caution">
    <text evidence="2">The sequence shown here is derived from an EMBL/GenBank/DDBJ whole genome shotgun (WGS) entry which is preliminary data.</text>
</comment>
<evidence type="ECO:0000313" key="3">
    <source>
        <dbReference type="Proteomes" id="UP000289946"/>
    </source>
</evidence>
<name>A0ABY0DRI7_9BRAD</name>
<protein>
    <submittedName>
        <fullName evidence="2">Uncharacterized protein</fullName>
    </submittedName>
</protein>
<dbReference type="Proteomes" id="UP000289946">
    <property type="component" value="Unassembled WGS sequence"/>
</dbReference>
<keyword evidence="3" id="KW-1185">Reference proteome</keyword>
<feature type="region of interest" description="Disordered" evidence="1">
    <location>
        <begin position="1"/>
        <end position="21"/>
    </location>
</feature>
<gene>
    <name evidence="2" type="ORF">EAS62_07255</name>
</gene>
<reference evidence="2 3" key="1">
    <citation type="submission" date="2018-10" db="EMBL/GenBank/DDBJ databases">
        <title>Bradyrhizobium sp. nov., isolated from effective nodules of peanut in China.</title>
        <authorList>
            <person name="Li Y."/>
        </authorList>
    </citation>
    <scope>NUCLEOTIDE SEQUENCE [LARGE SCALE GENOMIC DNA]</scope>
    <source>
        <strain evidence="2 3">CCBAU 51781</strain>
    </source>
</reference>
<proteinExistence type="predicted"/>
<dbReference type="EMBL" id="RDRA01000004">
    <property type="protein sequence ID" value="RXG97569.1"/>
    <property type="molecule type" value="Genomic_DNA"/>
</dbReference>
<evidence type="ECO:0000313" key="2">
    <source>
        <dbReference type="EMBL" id="RXG97569.1"/>
    </source>
</evidence>
<accession>A0ABY0DRI7</accession>
<evidence type="ECO:0000256" key="1">
    <source>
        <dbReference type="SAM" id="MobiDB-lite"/>
    </source>
</evidence>
<sequence length="68" mass="7929">MSVAGDRTNVTRSRKFRRSETERRYHTLRHCEEPLRRSNPDCLRGEILDCFVASAQNCFAILSLRSSQ</sequence>